<protein>
    <submittedName>
        <fullName evidence="1">Uncharacterized protein</fullName>
    </submittedName>
</protein>
<dbReference type="EMBL" id="JADBGQ010000002">
    <property type="protein sequence ID" value="KAG5411424.1"/>
    <property type="molecule type" value="Genomic_DNA"/>
</dbReference>
<accession>A0ABQ7NKM5</accession>
<gene>
    <name evidence="1" type="primary">A02p044680.1_BraROA</name>
    <name evidence="1" type="ORF">IGI04_007743</name>
</gene>
<name>A0ABQ7NKM5_BRACM</name>
<keyword evidence="2" id="KW-1185">Reference proteome</keyword>
<dbReference type="Proteomes" id="UP000823674">
    <property type="component" value="Chromosome A02"/>
</dbReference>
<reference evidence="1 2" key="1">
    <citation type="submission" date="2021-03" db="EMBL/GenBank/DDBJ databases">
        <authorList>
            <person name="King G.J."/>
            <person name="Bancroft I."/>
            <person name="Baten A."/>
            <person name="Bloomfield J."/>
            <person name="Borpatragohain P."/>
            <person name="He Z."/>
            <person name="Irish N."/>
            <person name="Irwin J."/>
            <person name="Liu K."/>
            <person name="Mauleon R.P."/>
            <person name="Moore J."/>
            <person name="Morris R."/>
            <person name="Ostergaard L."/>
            <person name="Wang B."/>
            <person name="Wells R."/>
        </authorList>
    </citation>
    <scope>NUCLEOTIDE SEQUENCE [LARGE SCALE GENOMIC DNA]</scope>
    <source>
        <strain evidence="1">R-o-18</strain>
        <tissue evidence="1">Leaf</tissue>
    </source>
</reference>
<evidence type="ECO:0000313" key="1">
    <source>
        <dbReference type="EMBL" id="KAG5411424.1"/>
    </source>
</evidence>
<comment type="caution">
    <text evidence="1">The sequence shown here is derived from an EMBL/GenBank/DDBJ whole genome shotgun (WGS) entry which is preliminary data.</text>
</comment>
<evidence type="ECO:0000313" key="2">
    <source>
        <dbReference type="Proteomes" id="UP000823674"/>
    </source>
</evidence>
<sequence>MNATTITHSIIFIPHQIGRTLPIKKDIWHNTLEDLYKTELIDTRSYEATGILCLRVKTKQEMVQRYSYLFLIKNRAYFTKTEYHPIINLRNETDEHQEQHSQPRNTISNPIGWLMF</sequence>
<organism evidence="1 2">
    <name type="scientific">Brassica rapa subsp. trilocularis</name>
    <dbReference type="NCBI Taxonomy" id="1813537"/>
    <lineage>
        <taxon>Eukaryota</taxon>
        <taxon>Viridiplantae</taxon>
        <taxon>Streptophyta</taxon>
        <taxon>Embryophyta</taxon>
        <taxon>Tracheophyta</taxon>
        <taxon>Spermatophyta</taxon>
        <taxon>Magnoliopsida</taxon>
        <taxon>eudicotyledons</taxon>
        <taxon>Gunneridae</taxon>
        <taxon>Pentapetalae</taxon>
        <taxon>rosids</taxon>
        <taxon>malvids</taxon>
        <taxon>Brassicales</taxon>
        <taxon>Brassicaceae</taxon>
        <taxon>Brassiceae</taxon>
        <taxon>Brassica</taxon>
    </lineage>
</organism>
<proteinExistence type="predicted"/>